<accession>A0A2U2X3A6</accession>
<reference evidence="1 2" key="2">
    <citation type="submission" date="2018-05" db="EMBL/GenBank/DDBJ databases">
        <authorList>
            <person name="Lanie J.A."/>
            <person name="Ng W.-L."/>
            <person name="Kazmierczak K.M."/>
            <person name="Andrzejewski T.M."/>
            <person name="Davidsen T.M."/>
            <person name="Wayne K.J."/>
            <person name="Tettelin H."/>
            <person name="Glass J.I."/>
            <person name="Rusch D."/>
            <person name="Podicherti R."/>
            <person name="Tsui H.-C.T."/>
            <person name="Winkler M.E."/>
        </authorList>
    </citation>
    <scope>NUCLEOTIDE SEQUENCE [LARGE SCALE GENOMIC DNA]</scope>
    <source>
        <strain evidence="1 2">C305</strain>
    </source>
</reference>
<dbReference type="EMBL" id="QFRJ01000014">
    <property type="protein sequence ID" value="PWH82234.1"/>
    <property type="molecule type" value="Genomic_DNA"/>
</dbReference>
<comment type="caution">
    <text evidence="1">The sequence shown here is derived from an EMBL/GenBank/DDBJ whole genome shotgun (WGS) entry which is preliminary data.</text>
</comment>
<protein>
    <submittedName>
        <fullName evidence="1">Uncharacterized protein</fullName>
    </submittedName>
</protein>
<gene>
    <name evidence="1" type="ORF">DIT68_14110</name>
</gene>
<dbReference type="Proteomes" id="UP000245370">
    <property type="component" value="Unassembled WGS sequence"/>
</dbReference>
<organism evidence="1 2">
    <name type="scientific">Brumimicrobium oceani</name>
    <dbReference type="NCBI Taxonomy" id="2100725"/>
    <lineage>
        <taxon>Bacteria</taxon>
        <taxon>Pseudomonadati</taxon>
        <taxon>Bacteroidota</taxon>
        <taxon>Flavobacteriia</taxon>
        <taxon>Flavobacteriales</taxon>
        <taxon>Crocinitomicaceae</taxon>
        <taxon>Brumimicrobium</taxon>
    </lineage>
</organism>
<sequence length="123" mass="14220">MYISILLLVISCTPEKQTCSDFRTGTFEYTAPESNHIRIIRTENTQVEINSETKIEAHTSIEWVSDCKYILTYEEFKNAPEEFNDMVGQKISAEIVEIGKDRYTCQVKTKNASDLMELKLIKE</sequence>
<proteinExistence type="predicted"/>
<name>A0A2U2X3A6_9FLAO</name>
<evidence type="ECO:0000313" key="2">
    <source>
        <dbReference type="Proteomes" id="UP000245370"/>
    </source>
</evidence>
<evidence type="ECO:0000313" key="1">
    <source>
        <dbReference type="EMBL" id="PWH82234.1"/>
    </source>
</evidence>
<reference evidence="1 2" key="1">
    <citation type="submission" date="2018-05" db="EMBL/GenBank/DDBJ databases">
        <title>Brumimicrobium oceani sp. nov., isolated from coastal sediment.</title>
        <authorList>
            <person name="Kou Y."/>
        </authorList>
    </citation>
    <scope>NUCLEOTIDE SEQUENCE [LARGE SCALE GENOMIC DNA]</scope>
    <source>
        <strain evidence="1 2">C305</strain>
    </source>
</reference>
<dbReference type="AlphaFoldDB" id="A0A2U2X3A6"/>
<keyword evidence="2" id="KW-1185">Reference proteome</keyword>